<dbReference type="SUPFAM" id="SSF56112">
    <property type="entry name" value="Protein kinase-like (PK-like)"/>
    <property type="match status" value="1"/>
</dbReference>
<dbReference type="InterPro" id="IPR011009">
    <property type="entry name" value="Kinase-like_dom_sf"/>
</dbReference>
<comment type="caution">
    <text evidence="2">The sequence shown here is derived from an EMBL/GenBank/DDBJ whole genome shotgun (WGS) entry which is preliminary data.</text>
</comment>
<dbReference type="PROSITE" id="PS50011">
    <property type="entry name" value="PROTEIN_KINASE_DOM"/>
    <property type="match status" value="1"/>
</dbReference>
<dbReference type="OrthoDB" id="2985259at2759"/>
<evidence type="ECO:0000313" key="3">
    <source>
        <dbReference type="Proteomes" id="UP000724874"/>
    </source>
</evidence>
<name>A0A9P5TNN7_GYMJU</name>
<sequence length="370" mass="42601">MMATKRGVRNTLPKGLQEWRDLCNIPDKDDDNVITKAYEFAWNSLRPLLEKHGMRLWNIGWGVQLKGNKEFPIVDNYYFINASKREDLVHVDQFCIQNGLSHAASASDKRDFILRIITAGGQGHDHLRILKRLSSSPDIFRGTNHVLPMVDQIIFEDITIGLFPRLSCNIQEIGFPYRQTSIEDILYIVLQALEGIAYIHSIRIAHRDLFASNIMIEWCPESIKEGRAITRPRVYLIDFETAVEFPEDLAESDLLCVGIPIEKEFYARKLPDEVKEDAPYNPFLLDIWQFGFDLKEYCPMMDIPEVSRLWDDLNSPLAQDRPSALEALQRLESYVKSVPPAVLHVPYIKPVYDTDNDVIAVIHENLDDET</sequence>
<dbReference type="InterPro" id="IPR000719">
    <property type="entry name" value="Prot_kinase_dom"/>
</dbReference>
<dbReference type="Proteomes" id="UP000724874">
    <property type="component" value="Unassembled WGS sequence"/>
</dbReference>
<protein>
    <recommendedName>
        <fullName evidence="1">Protein kinase domain-containing protein</fullName>
    </recommendedName>
</protein>
<dbReference type="AlphaFoldDB" id="A0A9P5TNN7"/>
<evidence type="ECO:0000313" key="2">
    <source>
        <dbReference type="EMBL" id="KAF8901325.1"/>
    </source>
</evidence>
<reference evidence="2" key="1">
    <citation type="submission" date="2020-11" db="EMBL/GenBank/DDBJ databases">
        <authorList>
            <consortium name="DOE Joint Genome Institute"/>
            <person name="Ahrendt S."/>
            <person name="Riley R."/>
            <person name="Andreopoulos W."/>
            <person name="LaButti K."/>
            <person name="Pangilinan J."/>
            <person name="Ruiz-duenas F.J."/>
            <person name="Barrasa J.M."/>
            <person name="Sanchez-Garcia M."/>
            <person name="Camarero S."/>
            <person name="Miyauchi S."/>
            <person name="Serrano A."/>
            <person name="Linde D."/>
            <person name="Babiker R."/>
            <person name="Drula E."/>
            <person name="Ayuso-Fernandez I."/>
            <person name="Pacheco R."/>
            <person name="Padilla G."/>
            <person name="Ferreira P."/>
            <person name="Barriuso J."/>
            <person name="Kellner H."/>
            <person name="Castanera R."/>
            <person name="Alfaro M."/>
            <person name="Ramirez L."/>
            <person name="Pisabarro A.G."/>
            <person name="Kuo A."/>
            <person name="Tritt A."/>
            <person name="Lipzen A."/>
            <person name="He G."/>
            <person name="Yan M."/>
            <person name="Ng V."/>
            <person name="Cullen D."/>
            <person name="Martin F."/>
            <person name="Rosso M.-N."/>
            <person name="Henrissat B."/>
            <person name="Hibbett D."/>
            <person name="Martinez A.T."/>
            <person name="Grigoriev I.V."/>
        </authorList>
    </citation>
    <scope>NUCLEOTIDE SEQUENCE</scope>
    <source>
        <strain evidence="2">AH 44721</strain>
    </source>
</reference>
<feature type="domain" description="Protein kinase" evidence="1">
    <location>
        <begin position="1"/>
        <end position="370"/>
    </location>
</feature>
<gene>
    <name evidence="2" type="ORF">CPB84DRAFT_968469</name>
</gene>
<accession>A0A9P5TNN7</accession>
<keyword evidence="3" id="KW-1185">Reference proteome</keyword>
<dbReference type="GO" id="GO:0004672">
    <property type="term" value="F:protein kinase activity"/>
    <property type="evidence" value="ECO:0007669"/>
    <property type="project" value="InterPro"/>
</dbReference>
<dbReference type="Gene3D" id="1.10.510.10">
    <property type="entry name" value="Transferase(Phosphotransferase) domain 1"/>
    <property type="match status" value="1"/>
</dbReference>
<dbReference type="SMART" id="SM00220">
    <property type="entry name" value="S_TKc"/>
    <property type="match status" value="1"/>
</dbReference>
<organism evidence="2 3">
    <name type="scientific">Gymnopilus junonius</name>
    <name type="common">Spectacular rustgill mushroom</name>
    <name type="synonym">Gymnopilus spectabilis subsp. junonius</name>
    <dbReference type="NCBI Taxonomy" id="109634"/>
    <lineage>
        <taxon>Eukaryota</taxon>
        <taxon>Fungi</taxon>
        <taxon>Dikarya</taxon>
        <taxon>Basidiomycota</taxon>
        <taxon>Agaricomycotina</taxon>
        <taxon>Agaricomycetes</taxon>
        <taxon>Agaricomycetidae</taxon>
        <taxon>Agaricales</taxon>
        <taxon>Agaricineae</taxon>
        <taxon>Hymenogastraceae</taxon>
        <taxon>Gymnopilus</taxon>
    </lineage>
</organism>
<evidence type="ECO:0000259" key="1">
    <source>
        <dbReference type="PROSITE" id="PS50011"/>
    </source>
</evidence>
<proteinExistence type="predicted"/>
<dbReference type="EMBL" id="JADNYJ010000042">
    <property type="protein sequence ID" value="KAF8901325.1"/>
    <property type="molecule type" value="Genomic_DNA"/>
</dbReference>
<dbReference type="GO" id="GO:0005524">
    <property type="term" value="F:ATP binding"/>
    <property type="evidence" value="ECO:0007669"/>
    <property type="project" value="InterPro"/>
</dbReference>